<protein>
    <submittedName>
        <fullName evidence="1">Bsl4128 protein</fullName>
    </submittedName>
</protein>
<accession>Q89MR4</accession>
<sequence>MTTNPEANGGAQKCNTSGARMLRFAPNCYGGSTGWRLETGVIAPDCGSAATGRKLQTGTPGPALKFAHGLLTRDFRVAISDTIGIGARLCVSRH</sequence>
<proteinExistence type="predicted"/>
<dbReference type="EMBL" id="BA000040">
    <property type="protein sequence ID" value="BAC49393.1"/>
    <property type="molecule type" value="Genomic_DNA"/>
</dbReference>
<dbReference type="InParanoid" id="Q89MR4"/>
<gene>
    <name evidence="1" type="ordered locus">bsl4128</name>
</gene>
<keyword evidence="2" id="KW-1185">Reference proteome</keyword>
<dbReference type="KEGG" id="bja:bsl4128"/>
<evidence type="ECO:0000313" key="1">
    <source>
        <dbReference type="EMBL" id="BAC49393.1"/>
    </source>
</evidence>
<evidence type="ECO:0000313" key="2">
    <source>
        <dbReference type="Proteomes" id="UP000002526"/>
    </source>
</evidence>
<dbReference type="AlphaFoldDB" id="Q89MR4"/>
<dbReference type="HOGENOM" id="CLU_2380512_0_0_5"/>
<dbReference type="EnsemblBacteria" id="BAC49393">
    <property type="protein sequence ID" value="BAC49393"/>
    <property type="gene ID" value="BAC49393"/>
</dbReference>
<organism evidence="1 2">
    <name type="scientific">Bradyrhizobium diazoefficiens (strain JCM 10833 / BCRC 13528 / IAM 13628 / NBRC 14792 / USDA 110)</name>
    <dbReference type="NCBI Taxonomy" id="224911"/>
    <lineage>
        <taxon>Bacteria</taxon>
        <taxon>Pseudomonadati</taxon>
        <taxon>Pseudomonadota</taxon>
        <taxon>Alphaproteobacteria</taxon>
        <taxon>Hyphomicrobiales</taxon>
        <taxon>Nitrobacteraceae</taxon>
        <taxon>Bradyrhizobium</taxon>
    </lineage>
</organism>
<dbReference type="Proteomes" id="UP000002526">
    <property type="component" value="Chromosome"/>
</dbReference>
<name>Q89MR4_BRADU</name>
<reference evidence="2" key="1">
    <citation type="journal article" date="2002" name="DNA Res.">
        <title>Complete genomic sequence of nitrogen-fixing symbiotic bacterium Bradyrhizobium japonicum USDA110.</title>
        <authorList>
            <person name="Kaneko T."/>
            <person name="Nakamura Y."/>
            <person name="Sato S."/>
            <person name="Minamisawa K."/>
            <person name="Uchiumi T."/>
            <person name="Sasamoto S."/>
            <person name="Watanabe A."/>
            <person name="Idesawa K."/>
            <person name="Iriguchi M."/>
            <person name="Kawashima K."/>
            <person name="Kohara M."/>
            <person name="Matsumoto M."/>
            <person name="Shimpo S."/>
            <person name="Tsuruoka H."/>
            <person name="Wada T."/>
            <person name="Yamada M."/>
            <person name="Tabata S."/>
        </authorList>
    </citation>
    <scope>NUCLEOTIDE SEQUENCE [LARGE SCALE GENOMIC DNA]</scope>
    <source>
        <strain evidence="2">JCM 10833 / BCRC 13528 / IAM 13628 / NBRC 14792 / USDA 110</strain>
    </source>
</reference>